<reference evidence="3 4" key="1">
    <citation type="submission" date="2018-12" db="EMBL/GenBank/DDBJ databases">
        <title>Corynebacterium sanguinis sp. nov., a clinically-associated and environmental corynebacterium.</title>
        <authorList>
            <person name="Gonzales-Siles L."/>
            <person name="Jaen-Luchoro D."/>
            <person name="Cardew S."/>
            <person name="Inganas E."/>
            <person name="Ohlen M."/>
            <person name="Jensie-Markopolous S."/>
            <person name="Pinyeiro-Iglesias B."/>
            <person name="Molin K."/>
            <person name="Skovbjerg S."/>
            <person name="Svensson-Stadler L."/>
            <person name="Funke G."/>
            <person name="Moore E.R.B."/>
        </authorList>
    </citation>
    <scope>NUCLEOTIDE SEQUENCE [LARGE SCALE GENOMIC DNA]</scope>
    <source>
        <strain evidence="3 4">58734</strain>
    </source>
</reference>
<dbReference type="AlphaFoldDB" id="A0A6C1U0S7"/>
<evidence type="ECO:0000313" key="4">
    <source>
        <dbReference type="Proteomes" id="UP000336646"/>
    </source>
</evidence>
<dbReference type="EMBL" id="JACEOR010000410">
    <property type="protein sequence ID" value="MBA4505558.1"/>
    <property type="molecule type" value="Genomic_DNA"/>
</dbReference>
<organism evidence="3 4">
    <name type="scientific">Corynebacterium sanguinis</name>
    <dbReference type="NCBI Taxonomy" id="2594913"/>
    <lineage>
        <taxon>Bacteria</taxon>
        <taxon>Bacillati</taxon>
        <taxon>Actinomycetota</taxon>
        <taxon>Actinomycetes</taxon>
        <taxon>Mycobacteriales</taxon>
        <taxon>Corynebacteriaceae</taxon>
        <taxon>Corynebacterium</taxon>
    </lineage>
</organism>
<dbReference type="Proteomes" id="UP000336646">
    <property type="component" value="Unassembled WGS sequence"/>
</dbReference>
<evidence type="ECO:0000256" key="1">
    <source>
        <dbReference type="SAM" id="Phobius"/>
    </source>
</evidence>
<dbReference type="OrthoDB" id="4424976at2"/>
<keyword evidence="1" id="KW-0472">Membrane</keyword>
<comment type="caution">
    <text evidence="3">The sequence shown here is derived from an EMBL/GenBank/DDBJ whole genome shotgun (WGS) entry which is preliminary data.</text>
</comment>
<dbReference type="Proteomes" id="UP000580709">
    <property type="component" value="Unassembled WGS sequence"/>
</dbReference>
<dbReference type="EMBL" id="RXIR01000004">
    <property type="protein sequence ID" value="TVS29562.1"/>
    <property type="molecule type" value="Genomic_DNA"/>
</dbReference>
<evidence type="ECO:0000313" key="3">
    <source>
        <dbReference type="EMBL" id="TVS29562.1"/>
    </source>
</evidence>
<keyword evidence="5" id="KW-1185">Reference proteome</keyword>
<keyword evidence="1" id="KW-0812">Transmembrane</keyword>
<feature type="transmembrane region" description="Helical" evidence="1">
    <location>
        <begin position="79"/>
        <end position="96"/>
    </location>
</feature>
<keyword evidence="1" id="KW-1133">Transmembrane helix</keyword>
<evidence type="ECO:0000313" key="2">
    <source>
        <dbReference type="EMBL" id="MBA4505558.1"/>
    </source>
</evidence>
<name>A0A6C1U0S7_9CORY</name>
<dbReference type="RefSeq" id="WP_136652545.1">
    <property type="nucleotide sequence ID" value="NZ_JACEOR010000410.1"/>
</dbReference>
<sequence length="162" mass="18135">MSSVVAYLSKHPGYRLFRHELELYRDTWKWFRGRVDVPTGARLLPYPAGRVQMVGMLSAVMSVEMVCVHLLLPVGTIRLLALVISLWGLAFMWAALASERVYPSYVTDDELVVGGPSGTDTELSLTVPIQASKDTFFWQRSVPVAVTRVRFYSGSAKGQRLL</sequence>
<evidence type="ECO:0000313" key="5">
    <source>
        <dbReference type="Proteomes" id="UP000580709"/>
    </source>
</evidence>
<gene>
    <name evidence="3" type="ORF">EKI59_02815</name>
    <name evidence="2" type="ORF">H0H28_09555</name>
</gene>
<reference evidence="2 5" key="2">
    <citation type="submission" date="2020-07" db="EMBL/GenBank/DDBJ databases">
        <authorList>
            <person name="Khare M."/>
        </authorList>
    </citation>
    <scope>NUCLEOTIDE SEQUENCE [LARGE SCALE GENOMIC DNA]</scope>
    <source>
        <strain evidence="2 5">P8776</strain>
    </source>
</reference>
<proteinExistence type="predicted"/>
<protein>
    <submittedName>
        <fullName evidence="3">Uncharacterized protein</fullName>
    </submittedName>
</protein>
<accession>A0A6C1U0S7</accession>